<keyword evidence="2" id="KW-0813">Transport</keyword>
<evidence type="ECO:0000259" key="19">
    <source>
        <dbReference type="PROSITE" id="PS51098"/>
    </source>
</evidence>
<evidence type="ECO:0000259" key="20">
    <source>
        <dbReference type="PROSITE" id="PS51103"/>
    </source>
</evidence>
<dbReference type="SUPFAM" id="SSF55604">
    <property type="entry name" value="Glucose permease domain IIB"/>
    <property type="match status" value="1"/>
</dbReference>
<dbReference type="FunFam" id="3.30.1360.60:FF:000001">
    <property type="entry name" value="PTS system glucose-specific IIBC component PtsG"/>
    <property type="match status" value="1"/>
</dbReference>
<dbReference type="GO" id="GO:0005886">
    <property type="term" value="C:plasma membrane"/>
    <property type="evidence" value="ECO:0007669"/>
    <property type="project" value="UniProtKB-SubCell"/>
</dbReference>
<feature type="domain" description="PTS EIIC type-1" evidence="20">
    <location>
        <begin position="115"/>
        <end position="468"/>
    </location>
</feature>
<keyword evidence="7 17" id="KW-0812">Transmembrane</keyword>
<evidence type="ECO:0000313" key="22">
    <source>
        <dbReference type="Proteomes" id="UP000002371"/>
    </source>
</evidence>
<dbReference type="NCBIfam" id="TIGR00830">
    <property type="entry name" value="PTBA"/>
    <property type="match status" value="1"/>
</dbReference>
<dbReference type="InterPro" id="IPR050558">
    <property type="entry name" value="PTS_Sugar-Specific_Components"/>
</dbReference>
<feature type="transmembrane region" description="Helical" evidence="17">
    <location>
        <begin position="330"/>
        <end position="351"/>
    </location>
</feature>
<evidence type="ECO:0000256" key="14">
    <source>
        <dbReference type="ARBA" id="ARBA00074554"/>
    </source>
</evidence>
<dbReference type="Pfam" id="PF02378">
    <property type="entry name" value="PTS_EIIC"/>
    <property type="match status" value="1"/>
</dbReference>
<organism evidence="21 22">
    <name type="scientific">Lactobacillus crispatus (strain ST1)</name>
    <dbReference type="NCBI Taxonomy" id="748671"/>
    <lineage>
        <taxon>Bacteria</taxon>
        <taxon>Bacillati</taxon>
        <taxon>Bacillota</taxon>
        <taxon>Bacilli</taxon>
        <taxon>Lactobacillales</taxon>
        <taxon>Lactobacillaceae</taxon>
        <taxon>Lactobacillus</taxon>
    </lineage>
</organism>
<evidence type="ECO:0000256" key="1">
    <source>
        <dbReference type="ARBA" id="ARBA00004651"/>
    </source>
</evidence>
<reference evidence="21 22" key="1">
    <citation type="journal article" date="2010" name="J. Bacteriol.">
        <title>Genome sequence of Lactobacillus crispatus ST1.</title>
        <authorList>
            <person name="Ojala T."/>
            <person name="Kuparinen V."/>
            <person name="Koskinen J.P."/>
            <person name="Alatalo E."/>
            <person name="Holm L."/>
            <person name="Auvinen P."/>
            <person name="Edelman S."/>
            <person name="Westerlund-Wikstrom B."/>
            <person name="Korhonen T.K."/>
            <person name="Paulin L."/>
            <person name="Kankainen M."/>
        </authorList>
    </citation>
    <scope>NUCLEOTIDE SEQUENCE [LARGE SCALE GENOMIC DNA]</scope>
    <source>
        <strain evidence="21 22">ST1</strain>
    </source>
</reference>
<dbReference type="Gene3D" id="2.70.70.10">
    <property type="entry name" value="Glucose Permease (Domain IIA)"/>
    <property type="match status" value="1"/>
</dbReference>
<dbReference type="FunFam" id="2.70.70.10:FF:000001">
    <property type="entry name" value="PTS system glucose-specific IIA component"/>
    <property type="match status" value="1"/>
</dbReference>
<dbReference type="Gene3D" id="3.30.1360.60">
    <property type="entry name" value="Glucose permease domain IIB"/>
    <property type="match status" value="1"/>
</dbReference>
<evidence type="ECO:0000259" key="18">
    <source>
        <dbReference type="PROSITE" id="PS51093"/>
    </source>
</evidence>
<evidence type="ECO:0000256" key="17">
    <source>
        <dbReference type="SAM" id="Phobius"/>
    </source>
</evidence>
<dbReference type="EMBL" id="FN692037">
    <property type="protein sequence ID" value="CBL50957.1"/>
    <property type="molecule type" value="Genomic_DNA"/>
</dbReference>
<evidence type="ECO:0000256" key="9">
    <source>
        <dbReference type="ARBA" id="ARBA00022989"/>
    </source>
</evidence>
<keyword evidence="3" id="KW-1003">Cell membrane</keyword>
<feature type="transmembrane region" description="Helical" evidence="17">
    <location>
        <begin position="429"/>
        <end position="450"/>
    </location>
</feature>
<dbReference type="EC" id="2.7.1.211" evidence="11"/>
<dbReference type="PROSITE" id="PS00371">
    <property type="entry name" value="PTS_EIIA_TYPE_1_HIS"/>
    <property type="match status" value="1"/>
</dbReference>
<feature type="domain" description="PTS EIIA type-1" evidence="18">
    <location>
        <begin position="493"/>
        <end position="597"/>
    </location>
</feature>
<evidence type="ECO:0000256" key="16">
    <source>
        <dbReference type="PROSITE-ProRule" id="PRU00421"/>
    </source>
</evidence>
<dbReference type="InterPro" id="IPR003352">
    <property type="entry name" value="PTS_EIIC"/>
</dbReference>
<dbReference type="InterPro" id="IPR001996">
    <property type="entry name" value="PTS_IIB_1"/>
</dbReference>
<evidence type="ECO:0000256" key="6">
    <source>
        <dbReference type="ARBA" id="ARBA00022683"/>
    </source>
</evidence>
<dbReference type="eggNOG" id="COG1263">
    <property type="taxonomic scope" value="Bacteria"/>
</dbReference>
<dbReference type="GO" id="GO:0015771">
    <property type="term" value="P:trehalose transport"/>
    <property type="evidence" value="ECO:0007669"/>
    <property type="project" value="TreeGrafter"/>
</dbReference>
<reference key="2">
    <citation type="submission" date="2010-03" db="EMBL/GenBank/DDBJ databases">
        <title>Genome Sequence of Lactobacillus crispatus ST1.</title>
        <authorList>
            <person name="Ojala T."/>
            <person name="Kuparinen V."/>
            <person name="Koskinen J.P."/>
            <person name="Alatalo E."/>
            <person name="Holm L."/>
            <person name="Auvinen P."/>
            <person name="Edelman S."/>
            <person name="Westerlund-Wikstroem B."/>
            <person name="Korhonen T.K."/>
            <person name="Paulin L."/>
            <person name="Kankainen M."/>
        </authorList>
    </citation>
    <scope>NUCLEOTIDE SEQUENCE</scope>
    <source>
        <strain>ST1</strain>
    </source>
</reference>
<comment type="function">
    <text evidence="12">The phosphoenolpyruvate-dependent sugar phosphotransferase system (sugar PTS), a major carbohydrate active transport system, catalyzes the phosphorylation of incoming sugar substrates concomitantly with their translocation across the cell membrane. This system is involved in sucrose transport.</text>
</comment>
<evidence type="ECO:0000256" key="5">
    <source>
        <dbReference type="ARBA" id="ARBA00022679"/>
    </source>
</evidence>
<sequence length="623" mass="67714">MDDKTLAQNIYDLVGGSDNIDSAMHCATRLRIMVKDKSKVKVKEIENLPKVKGSFFNAGQYQIILGTGLVDKVYDQFMPLLNGKTNSSDDTKKKLTFKQSIRVFGDVFVPIIPVLVATGLFMGLRGLLTQDAVLQLFGMTTKDVPTQLLQFTQILTDTAFSFLPALVCWSTFKIFGGTPVMGIVLGLMLVNPVLPNAYDVAQHKATALVFFNFLRVTGYQGSVLPAFFTGIVASKFEKWLKKVIPDSVDLIFRPFLTLLFGLIAALFVLGPIFHGVEEWVLIAVSALLKMPFGIGGFLYGCFGQLLGILGIHHILNLLEINMLAQYHWDFLNPIGTCGNIAEAGVVLAVAIKTASSKMKQIAYPSAMSAALGITEPAVFGVSLRLIRPFVCSMIAGGIGGFFASIFQLKATGMGLTGIPGTLLYLNNQLPIYLLVNLIAFGCGFALTWFFGYTKSMDAELADTDEEIEDVKLTNEKVLSPVTGKAFELGKANDEVFSSLSLGDGIAFEPKEGKVYAPVTGTVTVAYPTKHAIGIKSDDGLEVLIHIGIDTVELKGKYFDSKIKQRMHVKAGDELVSFDIDKIKAAGYDPTVMMIITNTPEYKAILPEKYGEIKHGDLAVSAKA</sequence>
<dbReference type="PANTHER" id="PTHR30175">
    <property type="entry name" value="PHOSPHOTRANSFERASE SYSTEM TRANSPORT PROTEIN"/>
    <property type="match status" value="1"/>
</dbReference>
<comment type="catalytic activity">
    <reaction evidence="13">
        <text>N(pros)-phospho-L-histidyl-[protein](out) + sucrose = sucrose 6(G)-phosphate(in) + L-histidyl-[protein]</text>
        <dbReference type="Rhea" id="RHEA:49236"/>
        <dbReference type="Rhea" id="RHEA-COMP:9745"/>
        <dbReference type="Rhea" id="RHEA-COMP:9746"/>
        <dbReference type="ChEBI" id="CHEBI:17992"/>
        <dbReference type="ChEBI" id="CHEBI:29979"/>
        <dbReference type="ChEBI" id="CHEBI:64837"/>
        <dbReference type="ChEBI" id="CHEBI:91002"/>
        <dbReference type="EC" id="2.7.1.211"/>
    </reaction>
</comment>
<evidence type="ECO:0000256" key="11">
    <source>
        <dbReference type="ARBA" id="ARBA00044053"/>
    </source>
</evidence>
<dbReference type="InterPro" id="IPR013013">
    <property type="entry name" value="PTS_EIIC_1"/>
</dbReference>
<evidence type="ECO:0000256" key="4">
    <source>
        <dbReference type="ARBA" id="ARBA00022597"/>
    </source>
</evidence>
<evidence type="ECO:0000256" key="2">
    <source>
        <dbReference type="ARBA" id="ARBA00022448"/>
    </source>
</evidence>
<dbReference type="Pfam" id="PF00358">
    <property type="entry name" value="PTS_EIIA_1"/>
    <property type="match status" value="1"/>
</dbReference>
<keyword evidence="5" id="KW-0808">Transferase</keyword>
<dbReference type="AlphaFoldDB" id="D5GYU8"/>
<dbReference type="CDD" id="cd00212">
    <property type="entry name" value="PTS_IIB_glc"/>
    <property type="match status" value="1"/>
</dbReference>
<evidence type="ECO:0000256" key="7">
    <source>
        <dbReference type="ARBA" id="ARBA00022692"/>
    </source>
</evidence>
<evidence type="ECO:0000256" key="10">
    <source>
        <dbReference type="ARBA" id="ARBA00023136"/>
    </source>
</evidence>
<dbReference type="GO" id="GO:0016301">
    <property type="term" value="F:kinase activity"/>
    <property type="evidence" value="ECO:0007669"/>
    <property type="project" value="UniProtKB-KW"/>
</dbReference>
<dbReference type="GO" id="GO:0090589">
    <property type="term" value="F:protein-phosphocysteine-trehalose phosphotransferase system transporter activity"/>
    <property type="evidence" value="ECO:0007669"/>
    <property type="project" value="TreeGrafter"/>
</dbReference>
<keyword evidence="9 17" id="KW-1133">Transmembrane helix</keyword>
<keyword evidence="8" id="KW-0418">Kinase</keyword>
<dbReference type="eggNOG" id="COG2190">
    <property type="taxonomic scope" value="Bacteria"/>
</dbReference>
<dbReference type="PROSITE" id="PS51098">
    <property type="entry name" value="PTS_EIIB_TYPE_1"/>
    <property type="match status" value="1"/>
</dbReference>
<name>D5GYU8_LACCS</name>
<dbReference type="HOGENOM" id="CLU_012312_2_1_9"/>
<dbReference type="GO" id="GO:0009401">
    <property type="term" value="P:phosphoenolpyruvate-dependent sugar phosphotransferase system"/>
    <property type="evidence" value="ECO:0007669"/>
    <property type="project" value="UniProtKB-KW"/>
</dbReference>
<dbReference type="PROSITE" id="PS51103">
    <property type="entry name" value="PTS_EIIC_TYPE_1"/>
    <property type="match status" value="1"/>
</dbReference>
<evidence type="ECO:0000256" key="15">
    <source>
        <dbReference type="ARBA" id="ARBA00081008"/>
    </source>
</evidence>
<dbReference type="PROSITE" id="PS51093">
    <property type="entry name" value="PTS_EIIA_TYPE_1"/>
    <property type="match status" value="1"/>
</dbReference>
<dbReference type="GO" id="GO:0008982">
    <property type="term" value="F:protein-N(PI)-phosphohistidine-sugar phosphotransferase activity"/>
    <property type="evidence" value="ECO:0007669"/>
    <property type="project" value="InterPro"/>
</dbReference>
<evidence type="ECO:0000313" key="21">
    <source>
        <dbReference type="EMBL" id="CBL50957.1"/>
    </source>
</evidence>
<proteinExistence type="predicted"/>
<evidence type="ECO:0000256" key="3">
    <source>
        <dbReference type="ARBA" id="ARBA00022475"/>
    </source>
</evidence>
<dbReference type="eggNOG" id="COG1264">
    <property type="taxonomic scope" value="Bacteria"/>
</dbReference>
<evidence type="ECO:0000256" key="12">
    <source>
        <dbReference type="ARBA" id="ARBA00045139"/>
    </source>
</evidence>
<dbReference type="InterPro" id="IPR001127">
    <property type="entry name" value="PTS_EIIA_1_perm"/>
</dbReference>
<feature type="transmembrane region" description="Helical" evidence="17">
    <location>
        <begin position="389"/>
        <end position="409"/>
    </location>
</feature>
<dbReference type="Proteomes" id="UP000002371">
    <property type="component" value="Chromosome"/>
</dbReference>
<comment type="subcellular location">
    <subcellularLocation>
        <location evidence="1">Cell membrane</location>
        <topology evidence="1">Multi-pass membrane protein</topology>
    </subcellularLocation>
</comment>
<dbReference type="PROSITE" id="PS01035">
    <property type="entry name" value="PTS_EIIB_TYPE_1_CYS"/>
    <property type="match status" value="1"/>
</dbReference>
<feature type="transmembrane region" description="Helical" evidence="17">
    <location>
        <begin position="255"/>
        <end position="273"/>
    </location>
</feature>
<evidence type="ECO:0000256" key="13">
    <source>
        <dbReference type="ARBA" id="ARBA00048931"/>
    </source>
</evidence>
<feature type="transmembrane region" description="Helical" evidence="17">
    <location>
        <begin position="103"/>
        <end position="128"/>
    </location>
</feature>
<keyword evidence="6" id="KW-0598">Phosphotransferase system</keyword>
<accession>D5GYU8</accession>
<protein>
    <recommendedName>
        <fullName evidence="14">PTS system sucrose-specific EIIBCA component</fullName>
        <ecNumber evidence="11">2.7.1.211</ecNumber>
    </recommendedName>
    <alternativeName>
        <fullName evidence="15">EIIBCA-Scr</fullName>
    </alternativeName>
</protein>
<dbReference type="RefSeq" id="WP_013086673.1">
    <property type="nucleotide sequence ID" value="NC_014106.1"/>
</dbReference>
<dbReference type="InterPro" id="IPR036878">
    <property type="entry name" value="Glu_permease_IIB"/>
</dbReference>
<evidence type="ECO:0000256" key="8">
    <source>
        <dbReference type="ARBA" id="ARBA00022777"/>
    </source>
</evidence>
<feature type="active site" description="Phosphocysteine intermediate; for EIIB activity" evidence="16">
    <location>
        <position position="26"/>
    </location>
</feature>
<feature type="transmembrane region" description="Helical" evidence="17">
    <location>
        <begin position="213"/>
        <end position="234"/>
    </location>
</feature>
<dbReference type="PANTHER" id="PTHR30175:SF7">
    <property type="entry name" value="NEGATIVE REGULATOR OF SACY ACTIVITY"/>
    <property type="match status" value="1"/>
</dbReference>
<feature type="transmembrane region" description="Helical" evidence="17">
    <location>
        <begin position="174"/>
        <end position="193"/>
    </location>
</feature>
<dbReference type="InterPro" id="IPR011055">
    <property type="entry name" value="Dup_hybrid_motif"/>
</dbReference>
<dbReference type="InterPro" id="IPR018113">
    <property type="entry name" value="PTrfase_EIIB_Cys"/>
</dbReference>
<keyword evidence="10 17" id="KW-0472">Membrane</keyword>
<dbReference type="PATRIC" id="fig|748671.3.peg.1485"/>
<dbReference type="KEGG" id="lcr:LCRIS_01510"/>
<feature type="domain" description="PTS EIIB type-1" evidence="19">
    <location>
        <begin position="4"/>
        <end position="87"/>
    </location>
</feature>
<keyword evidence="4" id="KW-0762">Sugar transport</keyword>
<dbReference type="SUPFAM" id="SSF51261">
    <property type="entry name" value="Duplicated hybrid motif"/>
    <property type="match status" value="1"/>
</dbReference>
<gene>
    <name evidence="21" type="primary">scrA2</name>
    <name evidence="21" type="ordered locus">LCRIS_01510</name>
</gene>
<dbReference type="Pfam" id="PF00367">
    <property type="entry name" value="PTS_EIIB"/>
    <property type="match status" value="1"/>
</dbReference>